<dbReference type="Proteomes" id="UP000268321">
    <property type="component" value="Unassembled WGS sequence"/>
</dbReference>
<keyword evidence="3" id="KW-0808">Transferase</keyword>
<dbReference type="InterPro" id="IPR007373">
    <property type="entry name" value="Thiamin_PyroPKinase_B1-bd"/>
</dbReference>
<dbReference type="NCBIfam" id="TIGR01378">
    <property type="entry name" value="thi_PPkinase"/>
    <property type="match status" value="1"/>
</dbReference>
<keyword evidence="6" id="KW-0067">ATP-binding</keyword>
<evidence type="ECO:0000256" key="5">
    <source>
        <dbReference type="ARBA" id="ARBA00022777"/>
    </source>
</evidence>
<dbReference type="Gene3D" id="3.40.50.10240">
    <property type="entry name" value="Thiamin pyrophosphokinase, catalytic domain"/>
    <property type="match status" value="1"/>
</dbReference>
<name>A0A4P9ZDE2_9ASCO</name>
<evidence type="ECO:0000259" key="7">
    <source>
        <dbReference type="SMART" id="SM00983"/>
    </source>
</evidence>
<dbReference type="InterPro" id="IPR036759">
    <property type="entry name" value="TPK_catalytic_sf"/>
</dbReference>
<keyword evidence="4" id="KW-0547">Nucleotide-binding</keyword>
<evidence type="ECO:0000313" key="8">
    <source>
        <dbReference type="EMBL" id="RKP29920.1"/>
    </source>
</evidence>
<dbReference type="PANTHER" id="PTHR13622:SF8">
    <property type="entry name" value="THIAMIN PYROPHOSPHOKINASE 1"/>
    <property type="match status" value="1"/>
</dbReference>
<evidence type="ECO:0000256" key="1">
    <source>
        <dbReference type="ARBA" id="ARBA00005078"/>
    </source>
</evidence>
<reference evidence="9" key="1">
    <citation type="journal article" date="2018" name="Nat. Microbiol.">
        <title>Leveraging single-cell genomics to expand the fungal tree of life.</title>
        <authorList>
            <person name="Ahrendt S.R."/>
            <person name="Quandt C.A."/>
            <person name="Ciobanu D."/>
            <person name="Clum A."/>
            <person name="Salamov A."/>
            <person name="Andreopoulos B."/>
            <person name="Cheng J.F."/>
            <person name="Woyke T."/>
            <person name="Pelin A."/>
            <person name="Henrissat B."/>
            <person name="Reynolds N.K."/>
            <person name="Benny G.L."/>
            <person name="Smith M.E."/>
            <person name="James T.Y."/>
            <person name="Grigoriev I.V."/>
        </authorList>
    </citation>
    <scope>NUCLEOTIDE SEQUENCE [LARGE SCALE GENOMIC DNA]</scope>
    <source>
        <strain evidence="9">Baker2002</strain>
    </source>
</reference>
<dbReference type="GO" id="GO:0016301">
    <property type="term" value="F:kinase activity"/>
    <property type="evidence" value="ECO:0007669"/>
    <property type="project" value="UniProtKB-KW"/>
</dbReference>
<gene>
    <name evidence="8" type="ORF">METBISCDRAFT_2080</name>
</gene>
<dbReference type="OrthoDB" id="25149at2759"/>
<keyword evidence="9" id="KW-1185">Reference proteome</keyword>
<dbReference type="SUPFAM" id="SSF63862">
    <property type="entry name" value="Thiamin pyrophosphokinase, substrate-binding domain"/>
    <property type="match status" value="1"/>
</dbReference>
<dbReference type="InterPro" id="IPR007371">
    <property type="entry name" value="TPK_catalytic"/>
</dbReference>
<feature type="domain" description="Thiamin pyrophosphokinase thiamin-binding" evidence="7">
    <location>
        <begin position="191"/>
        <end position="263"/>
    </location>
</feature>
<dbReference type="PANTHER" id="PTHR13622">
    <property type="entry name" value="THIAMIN PYROPHOSPHOKINASE"/>
    <property type="match status" value="1"/>
</dbReference>
<dbReference type="GO" id="GO:0030975">
    <property type="term" value="F:thiamine binding"/>
    <property type="evidence" value="ECO:0007669"/>
    <property type="project" value="InterPro"/>
</dbReference>
<keyword evidence="5 8" id="KW-0418">Kinase</keyword>
<evidence type="ECO:0000256" key="2">
    <source>
        <dbReference type="ARBA" id="ARBA00006785"/>
    </source>
</evidence>
<evidence type="ECO:0000256" key="3">
    <source>
        <dbReference type="ARBA" id="ARBA00022679"/>
    </source>
</evidence>
<dbReference type="CDD" id="cd07995">
    <property type="entry name" value="TPK"/>
    <property type="match status" value="1"/>
</dbReference>
<comment type="similarity">
    <text evidence="2">Belongs to the thiamine pyrophosphokinase family.</text>
</comment>
<dbReference type="AlphaFoldDB" id="A0A4P9ZDE2"/>
<feature type="non-terminal residue" evidence="8">
    <location>
        <position position="270"/>
    </location>
</feature>
<proteinExistence type="inferred from homology"/>
<sequence>ILRPFAVFEAQARENGALIILNTSLDKIALRTLWKNSSVRICADGGANTLYDFFQTEQERQQYLPHYITGDCDLIREDVCSYYRTRGTAVIRQTCQNSTDFMKSLKIALLHCSGAEEALAGPINEINGLSTLMDAFSPSPKLSVCVAGGIGGRFDQSFHLINQLYVLSFQHPGMMIYFYLDGQVIFLARKGVNYVGYSSIKMFNNKHDIPRCGLLPFRRRVILNTSGLQYDVKNWPSEVGGAVSSSNGVVGVDGFVIDTTDDIVMNIEVS</sequence>
<dbReference type="InterPro" id="IPR016966">
    <property type="entry name" value="Thiamin_pyrophosphokinase_euk"/>
</dbReference>
<organism evidence="8 9">
    <name type="scientific">Metschnikowia bicuspidata</name>
    <dbReference type="NCBI Taxonomy" id="27322"/>
    <lineage>
        <taxon>Eukaryota</taxon>
        <taxon>Fungi</taxon>
        <taxon>Dikarya</taxon>
        <taxon>Ascomycota</taxon>
        <taxon>Saccharomycotina</taxon>
        <taxon>Pichiomycetes</taxon>
        <taxon>Metschnikowiaceae</taxon>
        <taxon>Metschnikowia</taxon>
    </lineage>
</organism>
<dbReference type="GO" id="GO:0009229">
    <property type="term" value="P:thiamine diphosphate biosynthetic process"/>
    <property type="evidence" value="ECO:0007669"/>
    <property type="project" value="UniProtKB-UniPathway"/>
</dbReference>
<dbReference type="Gene3D" id="2.60.120.320">
    <property type="entry name" value="Thiamin pyrophosphokinase, thiamin-binding domain"/>
    <property type="match status" value="1"/>
</dbReference>
<dbReference type="PIRSF" id="PIRSF031057">
    <property type="entry name" value="Thiamin_pyrophosphokinase"/>
    <property type="match status" value="1"/>
</dbReference>
<comment type="pathway">
    <text evidence="1">Cofactor biosynthesis; thiamine diphosphate biosynthesis; thiamine diphosphate from thiamine: step 1/1.</text>
</comment>
<dbReference type="SUPFAM" id="SSF63999">
    <property type="entry name" value="Thiamin pyrophosphokinase, catalytic domain"/>
    <property type="match status" value="1"/>
</dbReference>
<protein>
    <submittedName>
        <fullName evidence="8">Thiamine pyrophosphokinase</fullName>
    </submittedName>
</protein>
<dbReference type="EMBL" id="ML004471">
    <property type="protein sequence ID" value="RKP29920.1"/>
    <property type="molecule type" value="Genomic_DNA"/>
</dbReference>
<dbReference type="GO" id="GO:0004788">
    <property type="term" value="F:thiamine diphosphokinase activity"/>
    <property type="evidence" value="ECO:0007669"/>
    <property type="project" value="InterPro"/>
</dbReference>
<dbReference type="Pfam" id="PF04263">
    <property type="entry name" value="TPK_catalytic"/>
    <property type="match status" value="1"/>
</dbReference>
<evidence type="ECO:0000256" key="4">
    <source>
        <dbReference type="ARBA" id="ARBA00022741"/>
    </source>
</evidence>
<evidence type="ECO:0000256" key="6">
    <source>
        <dbReference type="ARBA" id="ARBA00022840"/>
    </source>
</evidence>
<dbReference type="UniPathway" id="UPA00060">
    <property type="reaction ID" value="UER00597"/>
</dbReference>
<dbReference type="GO" id="GO:0005524">
    <property type="term" value="F:ATP binding"/>
    <property type="evidence" value="ECO:0007669"/>
    <property type="project" value="UniProtKB-KW"/>
</dbReference>
<dbReference type="InterPro" id="IPR036371">
    <property type="entry name" value="TPK_B1-bd_sf"/>
</dbReference>
<evidence type="ECO:0000313" key="9">
    <source>
        <dbReference type="Proteomes" id="UP000268321"/>
    </source>
</evidence>
<dbReference type="GO" id="GO:0006772">
    <property type="term" value="P:thiamine metabolic process"/>
    <property type="evidence" value="ECO:0007669"/>
    <property type="project" value="InterPro"/>
</dbReference>
<dbReference type="InterPro" id="IPR006282">
    <property type="entry name" value="Thi_PPkinase"/>
</dbReference>
<dbReference type="SMART" id="SM00983">
    <property type="entry name" value="TPK_B1_binding"/>
    <property type="match status" value="1"/>
</dbReference>
<dbReference type="Pfam" id="PF04265">
    <property type="entry name" value="TPK_B1_binding"/>
    <property type="match status" value="1"/>
</dbReference>
<feature type="non-terminal residue" evidence="8">
    <location>
        <position position="1"/>
    </location>
</feature>
<accession>A0A4P9ZDE2</accession>